<dbReference type="Proteomes" id="UP000466586">
    <property type="component" value="Unassembled WGS sequence"/>
</dbReference>
<dbReference type="RefSeq" id="WP_160844681.1">
    <property type="nucleotide sequence ID" value="NZ_WVHT01000004.1"/>
</dbReference>
<sequence length="605" mass="68481">MTRVFLFVIFLIPFLSGCKKDQPTDPEKPKVVAGITIQSISSNPFLNSDWQHAIGGKGVLEFKLKDSKDSTSSRTQDSLDLANASLYKKELTVGKYDIILDTKKTSNVADTFLRFHSELKGLSVEKQEAVSLSVTSSDGLITIDKDYIKDKTTPTFQSKSDSKAYNLGLINGFYYIYVKGDISGTISFTSQITNKVCMKDIDVKSSNHYNLVVSVSKNNSVQIFLGDFHYKNVAGDKSTLLTLDIDPGYMSFYKNVYYILADENGEVLNKFEYQKGSAQVSVISNKDFQKDRFNLYRITIPLDNGAPDIIGYLGIKKGSVWRLKSNNSPMRPNVDQAKMTIKPGSEHYWLRYTADNSWSEIHPFDPTVLNTQTLVYSADSKLFLLAKSNKGVFYNFFDLPAGTKTFTFDPDKCTREPVVKTFTSPGSDIQATVFAWPYKDFGNLFWFGSDALAGNTLNYYLPQEVFGKYLTNISYKLNDKNYSYTYVGSEIPLKPEMFDADFEISGSNLGDFKFSFNNKADYYIAVFFSDKAQFRFYSPVAANYTKLKFPDFSEYLKTDKVDYSTFKLHEFSLHSGNIFKEDLLDYPVPGNPANVETFGISKYFN</sequence>
<accession>A0A7K1YAB9</accession>
<reference evidence="1 2" key="1">
    <citation type="submission" date="2019-11" db="EMBL/GenBank/DDBJ databases">
        <title>Pedobacter sp. HMF7647 Genome sequencing and assembly.</title>
        <authorList>
            <person name="Kang H."/>
            <person name="Kim H."/>
            <person name="Joh K."/>
        </authorList>
    </citation>
    <scope>NUCLEOTIDE SEQUENCE [LARGE SCALE GENOMIC DNA]</scope>
    <source>
        <strain evidence="1 2">HMF7647</strain>
    </source>
</reference>
<comment type="caution">
    <text evidence="1">The sequence shown here is derived from an EMBL/GenBank/DDBJ whole genome shotgun (WGS) entry which is preliminary data.</text>
</comment>
<proteinExistence type="predicted"/>
<protein>
    <submittedName>
        <fullName evidence="1">Uncharacterized protein</fullName>
    </submittedName>
</protein>
<gene>
    <name evidence="1" type="ORF">GS399_11080</name>
</gene>
<dbReference type="EMBL" id="WVHT01000004">
    <property type="protein sequence ID" value="MXV51514.1"/>
    <property type="molecule type" value="Genomic_DNA"/>
</dbReference>
<dbReference type="AlphaFoldDB" id="A0A7K1YAB9"/>
<name>A0A7K1YAB9_9SPHI</name>
<evidence type="ECO:0000313" key="1">
    <source>
        <dbReference type="EMBL" id="MXV51514.1"/>
    </source>
</evidence>
<evidence type="ECO:0000313" key="2">
    <source>
        <dbReference type="Proteomes" id="UP000466586"/>
    </source>
</evidence>
<dbReference type="PROSITE" id="PS51257">
    <property type="entry name" value="PROKAR_LIPOPROTEIN"/>
    <property type="match status" value="1"/>
</dbReference>
<organism evidence="1 2">
    <name type="scientific">Hufsiella arboris</name>
    <dbReference type="NCBI Taxonomy" id="2695275"/>
    <lineage>
        <taxon>Bacteria</taxon>
        <taxon>Pseudomonadati</taxon>
        <taxon>Bacteroidota</taxon>
        <taxon>Sphingobacteriia</taxon>
        <taxon>Sphingobacteriales</taxon>
        <taxon>Sphingobacteriaceae</taxon>
        <taxon>Hufsiella</taxon>
    </lineage>
</organism>
<keyword evidence="2" id="KW-1185">Reference proteome</keyword>